<dbReference type="KEGG" id="mde:101898543"/>
<dbReference type="SMART" id="SM00705">
    <property type="entry name" value="THEG"/>
    <property type="match status" value="7"/>
</dbReference>
<dbReference type="InterPro" id="IPR042401">
    <property type="entry name" value="SPMAP2-like"/>
</dbReference>
<dbReference type="Pfam" id="PF14912">
    <property type="entry name" value="THEG"/>
    <property type="match status" value="3"/>
</dbReference>
<dbReference type="Proteomes" id="UP001652621">
    <property type="component" value="Unplaced"/>
</dbReference>
<protein>
    <submittedName>
        <fullName evidence="5">Testicular haploid expressed gene protein-like</fullName>
    </submittedName>
</protein>
<dbReference type="InterPro" id="IPR006623">
    <property type="entry name" value="THEG"/>
</dbReference>
<sequence length="337" mass="39621">MWLKESSPQCCEVHEKLPNGIKCFLPDLCTELEYLQCLHGKSFIKSPRIMSLAKPKNFKRTPRYVPICACKLKKPVELVHLDQRENTRTEQLSYPKARKLLVFKEEIKKRFPPDRIMNLNRLIRKSLLSLYSRLANVQPPEEKQPISKWDRAEWARHLKRLRKLARPKIPKPPPRIPNKRMPLKRMRRYKFLSKPIKRQVDDKPDWTLTYEMKKFKPSDRLKDLAKPMIRDTSMLYQDLPIKIPQTALKYKASKRTKDLSQPNAIRTTQLTSPELRENPFAISPNALKAKASKRTIELAEPKEYENKHIRDNPFAISPAALKAKPKPRTIELAKPKK</sequence>
<dbReference type="GeneID" id="101898543"/>
<keyword evidence="1" id="KW-0677">Repeat</keyword>
<feature type="compositionally biased region" description="Basic and acidic residues" evidence="2">
    <location>
        <begin position="328"/>
        <end position="337"/>
    </location>
</feature>
<dbReference type="VEuPathDB" id="VectorBase:MDOA012659"/>
<evidence type="ECO:0000313" key="5">
    <source>
        <dbReference type="RefSeq" id="XP_005184356.1"/>
    </source>
</evidence>
<feature type="compositionally biased region" description="Polar residues" evidence="2">
    <location>
        <begin position="259"/>
        <end position="272"/>
    </location>
</feature>
<dbReference type="AlphaFoldDB" id="A0A1I8N8G7"/>
<organism evidence="3">
    <name type="scientific">Musca domestica</name>
    <name type="common">House fly</name>
    <dbReference type="NCBI Taxonomy" id="7370"/>
    <lineage>
        <taxon>Eukaryota</taxon>
        <taxon>Metazoa</taxon>
        <taxon>Ecdysozoa</taxon>
        <taxon>Arthropoda</taxon>
        <taxon>Hexapoda</taxon>
        <taxon>Insecta</taxon>
        <taxon>Pterygota</taxon>
        <taxon>Neoptera</taxon>
        <taxon>Endopterygota</taxon>
        <taxon>Diptera</taxon>
        <taxon>Brachycera</taxon>
        <taxon>Muscomorpha</taxon>
        <taxon>Muscoidea</taxon>
        <taxon>Muscidae</taxon>
        <taxon>Musca</taxon>
    </lineage>
</organism>
<dbReference type="RefSeq" id="XP_005184356.1">
    <property type="nucleotide sequence ID" value="XM_005184299.3"/>
</dbReference>
<accession>A0A1I8N8G7</accession>
<name>A0A1I8N8G7_MUSDO</name>
<evidence type="ECO:0000313" key="3">
    <source>
        <dbReference type="EnsemblMetazoa" id="MDOA012659-PA"/>
    </source>
</evidence>
<dbReference type="PANTHER" id="PTHR15901:SF16">
    <property type="entry name" value="TESTICULAR HAPLOID EXPRESSED GENE PROTEIN"/>
    <property type="match status" value="1"/>
</dbReference>
<evidence type="ECO:0000256" key="2">
    <source>
        <dbReference type="SAM" id="MobiDB-lite"/>
    </source>
</evidence>
<dbReference type="VEuPathDB" id="VectorBase:MDOMA2_012683"/>
<dbReference type="eggNOG" id="ENOG502SEHE">
    <property type="taxonomic scope" value="Eukaryota"/>
</dbReference>
<evidence type="ECO:0000256" key="1">
    <source>
        <dbReference type="ARBA" id="ARBA00022737"/>
    </source>
</evidence>
<keyword evidence="4" id="KW-1185">Reference proteome</keyword>
<reference evidence="3" key="1">
    <citation type="submission" date="2020-05" db="UniProtKB">
        <authorList>
            <consortium name="EnsemblMetazoa"/>
        </authorList>
    </citation>
    <scope>IDENTIFICATION</scope>
    <source>
        <strain evidence="3">Aabys</strain>
    </source>
</reference>
<reference evidence="5" key="2">
    <citation type="submission" date="2025-04" db="UniProtKB">
        <authorList>
            <consortium name="RefSeq"/>
        </authorList>
    </citation>
    <scope>IDENTIFICATION</scope>
    <source>
        <strain evidence="5">Aabys</strain>
    </source>
</reference>
<feature type="region of interest" description="Disordered" evidence="2">
    <location>
        <begin position="309"/>
        <end position="337"/>
    </location>
</feature>
<dbReference type="PANTHER" id="PTHR15901">
    <property type="entry name" value="TESTICULAR HAPLOID EXPRESSED GENE PROTEIN"/>
    <property type="match status" value="1"/>
</dbReference>
<evidence type="ECO:0000313" key="4">
    <source>
        <dbReference type="Proteomes" id="UP001652621"/>
    </source>
</evidence>
<proteinExistence type="predicted"/>
<gene>
    <name evidence="3" type="primary">101898543</name>
    <name evidence="5" type="synonym">LOC101898543</name>
</gene>
<dbReference type="EnsemblMetazoa" id="MDOA012659-RA">
    <property type="protein sequence ID" value="MDOA012659-PA"/>
    <property type="gene ID" value="MDOA012659"/>
</dbReference>
<dbReference type="OrthoDB" id="25466at2759"/>
<feature type="region of interest" description="Disordered" evidence="2">
    <location>
        <begin position="253"/>
        <end position="272"/>
    </location>
</feature>